<feature type="transmembrane region" description="Helical" evidence="1">
    <location>
        <begin position="77"/>
        <end position="99"/>
    </location>
</feature>
<proteinExistence type="predicted"/>
<dbReference type="PANTHER" id="PTHR35394:SF5">
    <property type="entry name" value="DUF3176 DOMAIN-CONTAINING PROTEIN"/>
    <property type="match status" value="1"/>
</dbReference>
<gene>
    <name evidence="2" type="ORF">LTR36_003402</name>
</gene>
<feature type="transmembrane region" description="Helical" evidence="1">
    <location>
        <begin position="138"/>
        <end position="159"/>
    </location>
</feature>
<feature type="transmembrane region" description="Helical" evidence="1">
    <location>
        <begin position="40"/>
        <end position="65"/>
    </location>
</feature>
<accession>A0AAV9JJ88</accession>
<evidence type="ECO:0000313" key="2">
    <source>
        <dbReference type="EMBL" id="KAK4545223.1"/>
    </source>
</evidence>
<comment type="caution">
    <text evidence="2">The sequence shown here is derived from an EMBL/GenBank/DDBJ whole genome shotgun (WGS) entry which is preliminary data.</text>
</comment>
<keyword evidence="1" id="KW-0472">Membrane</keyword>
<sequence length="601" mass="65834">MRFTGRTDSSVENKELPHVPLKTDGKPGAYRWIRQVSVALWLWELLSLFFSMVCMGAIIVILAHYDNQPIPSWKYGLTINGAISILAVLAKSSLVLPVAEALSQLKWCWFWDRQRPVMDFHRYDSASRGPWGSLTMLFSARLWSVGALGAALTVAAIAVEPCLQQIPAYPSRAVRSGDASIGRSINYTNLEAVSGMSGFELGRSVKGAMYTSIFGDEETTHYEPTCPTGNCTWPAYSSLGVCSACLDLGPLVIPNTYEGPGLWTINSTDPEMKFEWLSESNEEYNLYMQARYENTIRLRGATNHTIVDIQSSYWPAGSRSTNPPSATSECILYFCVKTFTAATVHGEYAETVTATWPGANQTLTGEPDLDSDADFYNADGSDATAAELARKSNYTLEPPGSREQYSVDRVTFELLRQWAAVIFSGSVNSATWNGVNDGGLYGVSDVPQAFFDAQNELLGPNITIAGYSVPSDGGPGKLMAQIATGLTTHMRQTADLDWAVKGDALSVESFVQARWHWAVFPLTLSLLTALFMTATFATCAKAGVPIWKSSCLATLLHGLDERSCQDVTAEKLSDMEGNATAWTMQAQRGESRWMLEGRLHC</sequence>
<dbReference type="PANTHER" id="PTHR35394">
    <property type="entry name" value="DUF3176 DOMAIN-CONTAINING PROTEIN"/>
    <property type="match status" value="1"/>
</dbReference>
<keyword evidence="1" id="KW-0812">Transmembrane</keyword>
<keyword evidence="3" id="KW-1185">Reference proteome</keyword>
<dbReference type="Pfam" id="PF11374">
    <property type="entry name" value="DUF3176"/>
    <property type="match status" value="1"/>
</dbReference>
<evidence type="ECO:0000313" key="3">
    <source>
        <dbReference type="Proteomes" id="UP001324427"/>
    </source>
</evidence>
<keyword evidence="1" id="KW-1133">Transmembrane helix</keyword>
<evidence type="ECO:0000256" key="1">
    <source>
        <dbReference type="SAM" id="Phobius"/>
    </source>
</evidence>
<dbReference type="AlphaFoldDB" id="A0AAV9JJ88"/>
<dbReference type="Proteomes" id="UP001324427">
    <property type="component" value="Unassembled WGS sequence"/>
</dbReference>
<dbReference type="InterPro" id="IPR021514">
    <property type="entry name" value="DUF3176"/>
</dbReference>
<dbReference type="EMBL" id="JAVFHQ010000020">
    <property type="protein sequence ID" value="KAK4545223.1"/>
    <property type="molecule type" value="Genomic_DNA"/>
</dbReference>
<organism evidence="2 3">
    <name type="scientific">Oleoguttula mirabilis</name>
    <dbReference type="NCBI Taxonomy" id="1507867"/>
    <lineage>
        <taxon>Eukaryota</taxon>
        <taxon>Fungi</taxon>
        <taxon>Dikarya</taxon>
        <taxon>Ascomycota</taxon>
        <taxon>Pezizomycotina</taxon>
        <taxon>Dothideomycetes</taxon>
        <taxon>Dothideomycetidae</taxon>
        <taxon>Mycosphaerellales</taxon>
        <taxon>Teratosphaeriaceae</taxon>
        <taxon>Oleoguttula</taxon>
    </lineage>
</organism>
<protein>
    <recommendedName>
        <fullName evidence="4">Carboxylic ester hydrolase</fullName>
    </recommendedName>
</protein>
<evidence type="ECO:0008006" key="4">
    <source>
        <dbReference type="Google" id="ProtNLM"/>
    </source>
</evidence>
<name>A0AAV9JJ88_9PEZI</name>
<reference evidence="2 3" key="1">
    <citation type="submission" date="2021-11" db="EMBL/GenBank/DDBJ databases">
        <title>Black yeast isolated from Biological Soil Crust.</title>
        <authorList>
            <person name="Kurbessoian T."/>
        </authorList>
    </citation>
    <scope>NUCLEOTIDE SEQUENCE [LARGE SCALE GENOMIC DNA]</scope>
    <source>
        <strain evidence="2 3">CCFEE 5522</strain>
    </source>
</reference>